<organism evidence="2">
    <name type="scientific">Perkinsus marinus (strain ATCC 50983 / TXsc)</name>
    <dbReference type="NCBI Taxonomy" id="423536"/>
    <lineage>
        <taxon>Eukaryota</taxon>
        <taxon>Sar</taxon>
        <taxon>Alveolata</taxon>
        <taxon>Perkinsozoa</taxon>
        <taxon>Perkinsea</taxon>
        <taxon>Perkinsida</taxon>
        <taxon>Perkinsidae</taxon>
        <taxon>Perkinsus</taxon>
    </lineage>
</organism>
<protein>
    <submittedName>
        <fullName evidence="1">Uncharacterized protein</fullName>
    </submittedName>
</protein>
<gene>
    <name evidence="1" type="ORF">Pmar_PMAR000392</name>
</gene>
<dbReference type="OrthoDB" id="5211at2759"/>
<dbReference type="InParanoid" id="C5KA50"/>
<evidence type="ECO:0000313" key="1">
    <source>
        <dbReference type="EMBL" id="EER18643.1"/>
    </source>
</evidence>
<name>C5KA50_PERM5</name>
<dbReference type="Proteomes" id="UP000007800">
    <property type="component" value="Unassembled WGS sequence"/>
</dbReference>
<keyword evidence="2" id="KW-1185">Reference proteome</keyword>
<evidence type="ECO:0000313" key="2">
    <source>
        <dbReference type="Proteomes" id="UP000007800"/>
    </source>
</evidence>
<proteinExistence type="predicted"/>
<feature type="non-terminal residue" evidence="1">
    <location>
        <position position="1"/>
    </location>
</feature>
<accession>C5KA50</accession>
<sequence length="49" mass="5052">YLVSCGLLTGAIGSVVLNSTGVFMGTLLCAASSQAVNQIMEKERDGNMT</sequence>
<feature type="non-terminal residue" evidence="1">
    <location>
        <position position="49"/>
    </location>
</feature>
<reference evidence="1 2" key="1">
    <citation type="submission" date="2008-07" db="EMBL/GenBank/DDBJ databases">
        <authorList>
            <person name="El-Sayed N."/>
            <person name="Caler E."/>
            <person name="Inman J."/>
            <person name="Amedeo P."/>
            <person name="Hass B."/>
            <person name="Wortman J."/>
        </authorList>
    </citation>
    <scope>NUCLEOTIDE SEQUENCE [LARGE SCALE GENOMIC DNA]</scope>
    <source>
        <strain evidence="2">ATCC 50983 / TXsc</strain>
    </source>
</reference>
<dbReference type="RefSeq" id="XP_002786847.1">
    <property type="nucleotide sequence ID" value="XM_002786801.1"/>
</dbReference>
<dbReference type="AlphaFoldDB" id="C5KA50"/>
<dbReference type="GeneID" id="9048696"/>
<dbReference type="EMBL" id="GG671667">
    <property type="protein sequence ID" value="EER18643.1"/>
    <property type="molecule type" value="Genomic_DNA"/>
</dbReference>